<keyword evidence="2 5" id="KW-0808">Transferase</keyword>
<feature type="binding site" evidence="5">
    <location>
        <position position="275"/>
    </location>
    <ligand>
        <name>Zn(2+)</name>
        <dbReference type="ChEBI" id="CHEBI:29105"/>
    </ligand>
</feature>
<keyword evidence="3 5" id="KW-0479">Metal-binding</keyword>
<dbReference type="PANTHER" id="PTHR46015:SF1">
    <property type="entry name" value="HOMOCYSTEINE S-METHYLTRANSFERASE-LIKE ISOFORM 1"/>
    <property type="match status" value="1"/>
</dbReference>
<dbReference type="GO" id="GO:0032259">
    <property type="term" value="P:methylation"/>
    <property type="evidence" value="ECO:0007669"/>
    <property type="project" value="UniProtKB-KW"/>
</dbReference>
<dbReference type="GO" id="GO:0008168">
    <property type="term" value="F:methyltransferase activity"/>
    <property type="evidence" value="ECO:0007669"/>
    <property type="project" value="UniProtKB-KW"/>
</dbReference>
<feature type="binding site" evidence="5">
    <location>
        <position position="215"/>
    </location>
    <ligand>
        <name>Zn(2+)</name>
        <dbReference type="ChEBI" id="CHEBI:29105"/>
    </ligand>
</feature>
<feature type="binding site" evidence="5">
    <location>
        <position position="276"/>
    </location>
    <ligand>
        <name>Zn(2+)</name>
        <dbReference type="ChEBI" id="CHEBI:29105"/>
    </ligand>
</feature>
<dbReference type="RefSeq" id="WP_337889861.1">
    <property type="nucleotide sequence ID" value="NZ_JBAHVI010000004.1"/>
</dbReference>
<dbReference type="PANTHER" id="PTHR46015">
    <property type="entry name" value="ZGC:172121"/>
    <property type="match status" value="1"/>
</dbReference>
<dbReference type="InterPro" id="IPR051486">
    <property type="entry name" value="Hcy_S-methyltransferase"/>
</dbReference>
<sequence>MIFTPPGPGEAPIILDGGLGTHLERRGNDISGTLWSAQILKDRPQEVRAAHADFFAAGAQVATTCSYQVTFEGCGDKTAALLRASVRLAREATEEAAGRGGGPRWVAASVGPYGAGPGEGTEYDGEYGKDERELARWHRPRAEELAAAGPDLLLAETIPSLPEVAALSVALRGLGLPVALSLSVAGGRLRDGSDLGEAARLAGEIPGLCALGVNCCSAREATAALGILRRHTGLPLLAYPNSGERWDAAARRWVSTPEDPAALRIDTPVTLIGGCCRVGPEEIAQVACRWAGGDRR</sequence>
<dbReference type="PROSITE" id="PS50970">
    <property type="entry name" value="HCY"/>
    <property type="match status" value="1"/>
</dbReference>
<dbReference type="InterPro" id="IPR036589">
    <property type="entry name" value="HCY_dom_sf"/>
</dbReference>
<dbReference type="EMBL" id="JBAHVJ010000004">
    <property type="protein sequence ID" value="MEJ4099704.1"/>
    <property type="molecule type" value="Genomic_DNA"/>
</dbReference>
<dbReference type="Proteomes" id="UP001359781">
    <property type="component" value="Unassembled WGS sequence"/>
</dbReference>
<dbReference type="Gene3D" id="3.20.20.330">
    <property type="entry name" value="Homocysteine-binding-like domain"/>
    <property type="match status" value="1"/>
</dbReference>
<evidence type="ECO:0000256" key="4">
    <source>
        <dbReference type="ARBA" id="ARBA00022833"/>
    </source>
</evidence>
<comment type="caution">
    <text evidence="7">The sequence shown here is derived from an EMBL/GenBank/DDBJ whole genome shotgun (WGS) entry which is preliminary data.</text>
</comment>
<reference evidence="7 8" key="1">
    <citation type="submission" date="2024-02" db="EMBL/GenBank/DDBJ databases">
        <title>Whole genome sequencing and characterization of Corynebacterium isolated from the ocular surface of dry eye disease sufferers.</title>
        <authorList>
            <person name="Naqvi M."/>
        </authorList>
    </citation>
    <scope>NUCLEOTIDE SEQUENCE [LARGE SCALE GENOMIC DNA]</scope>
    <source>
        <strain evidence="7 8">PCRF</strain>
    </source>
</reference>
<evidence type="ECO:0000256" key="3">
    <source>
        <dbReference type="ARBA" id="ARBA00022723"/>
    </source>
</evidence>
<keyword evidence="8" id="KW-1185">Reference proteome</keyword>
<gene>
    <name evidence="7" type="primary">mmuM</name>
    <name evidence="7" type="ORF">V5S96_04900</name>
</gene>
<dbReference type="SUPFAM" id="SSF82282">
    <property type="entry name" value="Homocysteine S-methyltransferase"/>
    <property type="match status" value="1"/>
</dbReference>
<dbReference type="NCBIfam" id="NF007020">
    <property type="entry name" value="PRK09485.1"/>
    <property type="match status" value="1"/>
</dbReference>
<dbReference type="Pfam" id="PF02574">
    <property type="entry name" value="S-methyl_trans"/>
    <property type="match status" value="1"/>
</dbReference>
<evidence type="ECO:0000259" key="6">
    <source>
        <dbReference type="PROSITE" id="PS50970"/>
    </source>
</evidence>
<evidence type="ECO:0000256" key="2">
    <source>
        <dbReference type="ARBA" id="ARBA00022679"/>
    </source>
</evidence>
<evidence type="ECO:0000256" key="1">
    <source>
        <dbReference type="ARBA" id="ARBA00022603"/>
    </source>
</evidence>
<dbReference type="EC" id="2.1.1.10" evidence="7"/>
<keyword evidence="1 5" id="KW-0489">Methyltransferase</keyword>
<proteinExistence type="predicted"/>
<comment type="cofactor">
    <cofactor evidence="5">
        <name>Zn(2+)</name>
        <dbReference type="ChEBI" id="CHEBI:29105"/>
    </cofactor>
</comment>
<evidence type="ECO:0000313" key="7">
    <source>
        <dbReference type="EMBL" id="MEJ4099704.1"/>
    </source>
</evidence>
<feature type="domain" description="Hcy-binding" evidence="6">
    <location>
        <begin position="1"/>
        <end position="290"/>
    </location>
</feature>
<accession>A0ABU8NZZ2</accession>
<keyword evidence="4 5" id="KW-0862">Zinc</keyword>
<protein>
    <submittedName>
        <fullName evidence="7">Homocysteine S-methyltransferase</fullName>
        <ecNumber evidence="7">2.1.1.10</ecNumber>
    </submittedName>
</protein>
<organism evidence="7 8">
    <name type="scientific">Corynebacterium mastitidis</name>
    <dbReference type="NCBI Taxonomy" id="161890"/>
    <lineage>
        <taxon>Bacteria</taxon>
        <taxon>Bacillati</taxon>
        <taxon>Actinomycetota</taxon>
        <taxon>Actinomycetes</taxon>
        <taxon>Mycobacteriales</taxon>
        <taxon>Corynebacteriaceae</taxon>
        <taxon>Corynebacterium</taxon>
    </lineage>
</organism>
<evidence type="ECO:0000256" key="5">
    <source>
        <dbReference type="PROSITE-ProRule" id="PRU00333"/>
    </source>
</evidence>
<name>A0ABU8NZZ2_9CORY</name>
<evidence type="ECO:0000313" key="8">
    <source>
        <dbReference type="Proteomes" id="UP001359781"/>
    </source>
</evidence>
<dbReference type="InterPro" id="IPR003726">
    <property type="entry name" value="HCY_dom"/>
</dbReference>